<dbReference type="PANTHER" id="PTHR10625:SF2">
    <property type="entry name" value="HISTONE DEACETYLASE"/>
    <property type="match status" value="1"/>
</dbReference>
<feature type="domain" description="Histone deacetylase" evidence="6">
    <location>
        <begin position="23"/>
        <end position="315"/>
    </location>
</feature>
<evidence type="ECO:0000256" key="1">
    <source>
        <dbReference type="ARBA" id="ARBA00006457"/>
    </source>
</evidence>
<dbReference type="InterPro" id="IPR023801">
    <property type="entry name" value="His_deacetylse_dom"/>
</dbReference>
<dbReference type="GO" id="GO:0070210">
    <property type="term" value="C:Rpd3L-Expanded complex"/>
    <property type="evidence" value="ECO:0007669"/>
    <property type="project" value="TreeGrafter"/>
</dbReference>
<feature type="region of interest" description="Disordered" evidence="5">
    <location>
        <begin position="424"/>
        <end position="468"/>
    </location>
</feature>
<sequence>MFRRRVSYYYDSDVGSYTYGFGHTMKPHRIKMAHDLIAAYDMLPKMHVIRPSRSTPERMTSFHTDEYIQFLERVTPETAEELTYRGTRFLVGEDNPPFEGLFEFCSISAGGSIAAAQRIASGSTDIAINWAGGLHHAKKSEAAGFCYVNDIVLCILELLRTFPRVLYVDIDCHHGDGVEEAFYTTDRVMTASLHRFGDFFPGSGSLDDKGTGKGKGYAVNVPFRDGITDESFMGVFNPARSVMEKILEVFRPSAVVLQCGADSLAGDKLGGLNLSMQGHARCVQYFRDKALPLILLGGGGYTVKNVAKAWTYETACALGIEDTIDHNLPYHEYLEWFGPRYRLEVLRNNMDDMNTKDGYLDHIRTQVLKQLIELPCAPSVGLHDVPSESIGTHTGLYIPDDEYEPQDELDQKLAQHMRYVYRLQDQASSSDTSSDLTSLDSGDSESDDGLDPHSLDLHSRASSVAEKREKPRGIMSILTNEYTHLYLPPNGPSHKGVYLPTSKTAKRKFFGGSCRSWRDDEMEEGEMDL</sequence>
<dbReference type="PRINTS" id="PR01270">
    <property type="entry name" value="HDASUPER"/>
</dbReference>
<dbReference type="eggNOG" id="KOG1342">
    <property type="taxonomic scope" value="Eukaryota"/>
</dbReference>
<feature type="compositionally biased region" description="Low complexity" evidence="5">
    <location>
        <begin position="428"/>
        <end position="441"/>
    </location>
</feature>
<comment type="similarity">
    <text evidence="1">Belongs to the histone deacetylase family. HD type 1 subfamily.</text>
</comment>
<accession>A0A0W0F1T2</accession>
<evidence type="ECO:0000256" key="2">
    <source>
        <dbReference type="ARBA" id="ARBA00012111"/>
    </source>
</evidence>
<dbReference type="SUPFAM" id="SSF52768">
    <property type="entry name" value="Arginase/deacetylase"/>
    <property type="match status" value="1"/>
</dbReference>
<evidence type="ECO:0000313" key="8">
    <source>
        <dbReference type="Proteomes" id="UP000054988"/>
    </source>
</evidence>
<evidence type="ECO:0000256" key="4">
    <source>
        <dbReference type="ARBA" id="ARBA00022853"/>
    </source>
</evidence>
<evidence type="ECO:0000256" key="5">
    <source>
        <dbReference type="SAM" id="MobiDB-lite"/>
    </source>
</evidence>
<reference evidence="7 8" key="1">
    <citation type="submission" date="2015-12" db="EMBL/GenBank/DDBJ databases">
        <title>Draft genome sequence of Moniliophthora roreri, the causal agent of frosty pod rot of cacao.</title>
        <authorList>
            <person name="Aime M.C."/>
            <person name="Diaz-Valderrama J.R."/>
            <person name="Kijpornyongpan T."/>
            <person name="Phillips-Mora W."/>
        </authorList>
    </citation>
    <scope>NUCLEOTIDE SEQUENCE [LARGE SCALE GENOMIC DNA]</scope>
    <source>
        <strain evidence="7 8">MCA 2952</strain>
    </source>
</reference>
<evidence type="ECO:0000313" key="7">
    <source>
        <dbReference type="EMBL" id="KTB30268.1"/>
    </source>
</evidence>
<dbReference type="InterPro" id="IPR003084">
    <property type="entry name" value="HDAC_I/II"/>
</dbReference>
<dbReference type="InterPro" id="IPR000286">
    <property type="entry name" value="HDACs"/>
</dbReference>
<organism evidence="7 8">
    <name type="scientific">Moniliophthora roreri</name>
    <name type="common">Frosty pod rot fungus</name>
    <name type="synonym">Monilia roreri</name>
    <dbReference type="NCBI Taxonomy" id="221103"/>
    <lineage>
        <taxon>Eukaryota</taxon>
        <taxon>Fungi</taxon>
        <taxon>Dikarya</taxon>
        <taxon>Basidiomycota</taxon>
        <taxon>Agaricomycotina</taxon>
        <taxon>Agaricomycetes</taxon>
        <taxon>Agaricomycetidae</taxon>
        <taxon>Agaricales</taxon>
        <taxon>Marasmiineae</taxon>
        <taxon>Marasmiaceae</taxon>
        <taxon>Moniliophthora</taxon>
    </lineage>
</organism>
<name>A0A0W0F1T2_MONRR</name>
<protein>
    <recommendedName>
        <fullName evidence="2">histone deacetylase</fullName>
        <ecNumber evidence="2">3.5.1.98</ecNumber>
    </recommendedName>
</protein>
<feature type="compositionally biased region" description="Basic and acidic residues" evidence="5">
    <location>
        <begin position="450"/>
        <end position="468"/>
    </location>
</feature>
<dbReference type="Gene3D" id="3.40.800.20">
    <property type="entry name" value="Histone deacetylase domain"/>
    <property type="match status" value="1"/>
</dbReference>
<dbReference type="EC" id="3.5.1.98" evidence="2"/>
<keyword evidence="4" id="KW-0156">Chromatin regulator</keyword>
<dbReference type="PRINTS" id="PR01271">
    <property type="entry name" value="HISDACETLASE"/>
</dbReference>
<dbReference type="GO" id="GO:0141221">
    <property type="term" value="F:histone deacetylase activity, hydrolytic mechanism"/>
    <property type="evidence" value="ECO:0007669"/>
    <property type="project" value="UniProtKB-EC"/>
</dbReference>
<dbReference type="Proteomes" id="UP000054988">
    <property type="component" value="Unassembled WGS sequence"/>
</dbReference>
<dbReference type="AlphaFoldDB" id="A0A0W0F1T2"/>
<dbReference type="Pfam" id="PF00850">
    <property type="entry name" value="Hist_deacetyl"/>
    <property type="match status" value="1"/>
</dbReference>
<dbReference type="GO" id="GO:0031507">
    <property type="term" value="P:heterochromatin formation"/>
    <property type="evidence" value="ECO:0007669"/>
    <property type="project" value="TreeGrafter"/>
</dbReference>
<proteinExistence type="inferred from homology"/>
<evidence type="ECO:0000259" key="6">
    <source>
        <dbReference type="Pfam" id="PF00850"/>
    </source>
</evidence>
<comment type="caution">
    <text evidence="7">The sequence shown here is derived from an EMBL/GenBank/DDBJ whole genome shotgun (WGS) entry which is preliminary data.</text>
</comment>
<dbReference type="InterPro" id="IPR037138">
    <property type="entry name" value="His_deacetylse_dom_sf"/>
</dbReference>
<keyword evidence="3" id="KW-0378">Hydrolase</keyword>
<dbReference type="PANTHER" id="PTHR10625">
    <property type="entry name" value="HISTONE DEACETYLASE HDAC1-RELATED"/>
    <property type="match status" value="1"/>
</dbReference>
<dbReference type="EMBL" id="LATX01002391">
    <property type="protein sequence ID" value="KTB30268.1"/>
    <property type="molecule type" value="Genomic_DNA"/>
</dbReference>
<gene>
    <name evidence="7" type="ORF">WG66_17178</name>
</gene>
<evidence type="ECO:0000256" key="3">
    <source>
        <dbReference type="ARBA" id="ARBA00022801"/>
    </source>
</evidence>
<dbReference type="InterPro" id="IPR023696">
    <property type="entry name" value="Ureohydrolase_dom_sf"/>
</dbReference>